<evidence type="ECO:0000256" key="1">
    <source>
        <dbReference type="SAM" id="SignalP"/>
    </source>
</evidence>
<protein>
    <submittedName>
        <fullName evidence="2">Uncharacterized protein</fullName>
    </submittedName>
</protein>
<sequence length="41" mass="4333">AGLSAHVLAVPFLLSFLSALHHTQLCKRLMATASQLAGVRC</sequence>
<organism evidence="2 3">
    <name type="scientific">Aegilops tauschii subsp. strangulata</name>
    <name type="common">Goatgrass</name>
    <dbReference type="NCBI Taxonomy" id="200361"/>
    <lineage>
        <taxon>Eukaryota</taxon>
        <taxon>Viridiplantae</taxon>
        <taxon>Streptophyta</taxon>
        <taxon>Embryophyta</taxon>
        <taxon>Tracheophyta</taxon>
        <taxon>Spermatophyta</taxon>
        <taxon>Magnoliopsida</taxon>
        <taxon>Liliopsida</taxon>
        <taxon>Poales</taxon>
        <taxon>Poaceae</taxon>
        <taxon>BOP clade</taxon>
        <taxon>Pooideae</taxon>
        <taxon>Triticodae</taxon>
        <taxon>Triticeae</taxon>
        <taxon>Triticinae</taxon>
        <taxon>Aegilops</taxon>
    </lineage>
</organism>
<reference evidence="2" key="4">
    <citation type="submission" date="2019-03" db="UniProtKB">
        <authorList>
            <consortium name="EnsemblPlants"/>
        </authorList>
    </citation>
    <scope>IDENTIFICATION</scope>
</reference>
<reference evidence="2" key="3">
    <citation type="journal article" date="2017" name="Nature">
        <title>Genome sequence of the progenitor of the wheat D genome Aegilops tauschii.</title>
        <authorList>
            <person name="Luo M.C."/>
            <person name="Gu Y.Q."/>
            <person name="Puiu D."/>
            <person name="Wang H."/>
            <person name="Twardziok S.O."/>
            <person name="Deal K.R."/>
            <person name="Huo N."/>
            <person name="Zhu T."/>
            <person name="Wang L."/>
            <person name="Wang Y."/>
            <person name="McGuire P.E."/>
            <person name="Liu S."/>
            <person name="Long H."/>
            <person name="Ramasamy R.K."/>
            <person name="Rodriguez J.C."/>
            <person name="Van S.L."/>
            <person name="Yuan L."/>
            <person name="Wang Z."/>
            <person name="Xia Z."/>
            <person name="Xiao L."/>
            <person name="Anderson O.D."/>
            <person name="Ouyang S."/>
            <person name="Liang Y."/>
            <person name="Zimin A.V."/>
            <person name="Pertea G."/>
            <person name="Qi P."/>
            <person name="Bennetzen J.L."/>
            <person name="Dai X."/>
            <person name="Dawson M.W."/>
            <person name="Muller H.G."/>
            <person name="Kugler K."/>
            <person name="Rivarola-Duarte L."/>
            <person name="Spannagl M."/>
            <person name="Mayer K.F.X."/>
            <person name="Lu F.H."/>
            <person name="Bevan M.W."/>
            <person name="Leroy P."/>
            <person name="Li P."/>
            <person name="You F.M."/>
            <person name="Sun Q."/>
            <person name="Liu Z."/>
            <person name="Lyons E."/>
            <person name="Wicker T."/>
            <person name="Salzberg S.L."/>
            <person name="Devos K.M."/>
            <person name="Dvorak J."/>
        </authorList>
    </citation>
    <scope>NUCLEOTIDE SEQUENCE [LARGE SCALE GENOMIC DNA]</scope>
    <source>
        <strain evidence="2">cv. AL8/78</strain>
    </source>
</reference>
<dbReference type="Proteomes" id="UP000015105">
    <property type="component" value="Chromosome 5D"/>
</dbReference>
<evidence type="ECO:0000313" key="3">
    <source>
        <dbReference type="Proteomes" id="UP000015105"/>
    </source>
</evidence>
<dbReference type="Gramene" id="AET5Gv21050300.12">
    <property type="protein sequence ID" value="AET5Gv21050300.12"/>
    <property type="gene ID" value="AET5Gv21050300"/>
</dbReference>
<name>A0A453M552_AEGTS</name>
<evidence type="ECO:0000313" key="2">
    <source>
        <dbReference type="EnsemblPlants" id="AET5Gv21050300.12"/>
    </source>
</evidence>
<feature type="signal peptide" evidence="1">
    <location>
        <begin position="1"/>
        <end position="19"/>
    </location>
</feature>
<reference evidence="2" key="5">
    <citation type="journal article" date="2021" name="G3 (Bethesda)">
        <title>Aegilops tauschii genome assembly Aet v5.0 features greater sequence contiguity and improved annotation.</title>
        <authorList>
            <person name="Wang L."/>
            <person name="Zhu T."/>
            <person name="Rodriguez J.C."/>
            <person name="Deal K.R."/>
            <person name="Dubcovsky J."/>
            <person name="McGuire P.E."/>
            <person name="Lux T."/>
            <person name="Spannagl M."/>
            <person name="Mayer K.F.X."/>
            <person name="Baldrich P."/>
            <person name="Meyers B.C."/>
            <person name="Huo N."/>
            <person name="Gu Y.Q."/>
            <person name="Zhou H."/>
            <person name="Devos K.M."/>
            <person name="Bennetzen J.L."/>
            <person name="Unver T."/>
            <person name="Budak H."/>
            <person name="Gulick P.J."/>
            <person name="Galiba G."/>
            <person name="Kalapos B."/>
            <person name="Nelson D.R."/>
            <person name="Li P."/>
            <person name="You F.M."/>
            <person name="Luo M.C."/>
            <person name="Dvorak J."/>
        </authorList>
    </citation>
    <scope>NUCLEOTIDE SEQUENCE [LARGE SCALE GENOMIC DNA]</scope>
    <source>
        <strain evidence="2">cv. AL8/78</strain>
    </source>
</reference>
<keyword evidence="1" id="KW-0732">Signal</keyword>
<feature type="chain" id="PRO_5019068467" evidence="1">
    <location>
        <begin position="20"/>
        <end position="41"/>
    </location>
</feature>
<dbReference type="EnsemblPlants" id="AET5Gv21050300.12">
    <property type="protein sequence ID" value="AET5Gv21050300.12"/>
    <property type="gene ID" value="AET5Gv21050300"/>
</dbReference>
<reference evidence="3" key="1">
    <citation type="journal article" date="2014" name="Science">
        <title>Ancient hybridizations among the ancestral genomes of bread wheat.</title>
        <authorList>
            <consortium name="International Wheat Genome Sequencing Consortium,"/>
            <person name="Marcussen T."/>
            <person name="Sandve S.R."/>
            <person name="Heier L."/>
            <person name="Spannagl M."/>
            <person name="Pfeifer M."/>
            <person name="Jakobsen K.S."/>
            <person name="Wulff B.B."/>
            <person name="Steuernagel B."/>
            <person name="Mayer K.F."/>
            <person name="Olsen O.A."/>
        </authorList>
    </citation>
    <scope>NUCLEOTIDE SEQUENCE [LARGE SCALE GENOMIC DNA]</scope>
    <source>
        <strain evidence="3">cv. AL8/78</strain>
    </source>
</reference>
<proteinExistence type="predicted"/>
<reference evidence="3" key="2">
    <citation type="journal article" date="2017" name="Nat. Plants">
        <title>The Aegilops tauschii genome reveals multiple impacts of transposons.</title>
        <authorList>
            <person name="Zhao G."/>
            <person name="Zou C."/>
            <person name="Li K."/>
            <person name="Wang K."/>
            <person name="Li T."/>
            <person name="Gao L."/>
            <person name="Zhang X."/>
            <person name="Wang H."/>
            <person name="Yang Z."/>
            <person name="Liu X."/>
            <person name="Jiang W."/>
            <person name="Mao L."/>
            <person name="Kong X."/>
            <person name="Jiao Y."/>
            <person name="Jia J."/>
        </authorList>
    </citation>
    <scope>NUCLEOTIDE SEQUENCE [LARGE SCALE GENOMIC DNA]</scope>
    <source>
        <strain evidence="3">cv. AL8/78</strain>
    </source>
</reference>
<dbReference type="AlphaFoldDB" id="A0A453M552"/>
<accession>A0A453M552</accession>
<keyword evidence="3" id="KW-1185">Reference proteome</keyword>